<evidence type="ECO:0000256" key="3">
    <source>
        <dbReference type="ARBA" id="ARBA00022989"/>
    </source>
</evidence>
<gene>
    <name evidence="7" type="ORF">Pla133_12190</name>
</gene>
<evidence type="ECO:0000313" key="7">
    <source>
        <dbReference type="EMBL" id="QDU66153.1"/>
    </source>
</evidence>
<feature type="transmembrane region" description="Helical" evidence="6">
    <location>
        <begin position="166"/>
        <end position="186"/>
    </location>
</feature>
<keyword evidence="3 6" id="KW-1133">Transmembrane helix</keyword>
<dbReference type="PANTHER" id="PTHR20855:SF3">
    <property type="entry name" value="LD03007P"/>
    <property type="match status" value="1"/>
</dbReference>
<feature type="binding site" evidence="5">
    <location>
        <position position="196"/>
    </location>
    <ligand>
        <name>Zn(2+)</name>
        <dbReference type="ChEBI" id="CHEBI:29105"/>
    </ligand>
</feature>
<feature type="transmembrane region" description="Helical" evidence="6">
    <location>
        <begin position="17"/>
        <end position="35"/>
    </location>
</feature>
<dbReference type="Proteomes" id="UP000316921">
    <property type="component" value="Chromosome"/>
</dbReference>
<dbReference type="KEGG" id="pbap:Pla133_12190"/>
<evidence type="ECO:0000256" key="6">
    <source>
        <dbReference type="SAM" id="Phobius"/>
    </source>
</evidence>
<feature type="binding site" evidence="5">
    <location>
        <position position="200"/>
    </location>
    <ligand>
        <name>Zn(2+)</name>
        <dbReference type="ChEBI" id="CHEBI:29105"/>
    </ligand>
</feature>
<keyword evidence="5" id="KW-0479">Metal-binding</keyword>
<evidence type="ECO:0000256" key="5">
    <source>
        <dbReference type="PIRSR" id="PIRSR604254-1"/>
    </source>
</evidence>
<keyword evidence="2 6" id="KW-0812">Transmembrane</keyword>
<keyword evidence="8" id="KW-1185">Reference proteome</keyword>
<feature type="transmembrane region" description="Helical" evidence="6">
    <location>
        <begin position="135"/>
        <end position="154"/>
    </location>
</feature>
<keyword evidence="4 6" id="KW-0472">Membrane</keyword>
<feature type="transmembrane region" description="Helical" evidence="6">
    <location>
        <begin position="198"/>
        <end position="214"/>
    </location>
</feature>
<protein>
    <submittedName>
        <fullName evidence="7">Hemolysin-III related</fullName>
    </submittedName>
</protein>
<dbReference type="GO" id="GO:0016020">
    <property type="term" value="C:membrane"/>
    <property type="evidence" value="ECO:0007669"/>
    <property type="project" value="UniProtKB-SubCell"/>
</dbReference>
<name>A0A518BGW0_9BACT</name>
<dbReference type="GO" id="GO:0046872">
    <property type="term" value="F:metal ion binding"/>
    <property type="evidence" value="ECO:0007669"/>
    <property type="project" value="UniProtKB-KW"/>
</dbReference>
<dbReference type="EMBL" id="CP036287">
    <property type="protein sequence ID" value="QDU66153.1"/>
    <property type="molecule type" value="Genomic_DNA"/>
</dbReference>
<evidence type="ECO:0000256" key="4">
    <source>
        <dbReference type="ARBA" id="ARBA00023136"/>
    </source>
</evidence>
<feature type="transmembrane region" description="Helical" evidence="6">
    <location>
        <begin position="109"/>
        <end position="129"/>
    </location>
</feature>
<dbReference type="RefSeq" id="WP_145063454.1">
    <property type="nucleotide sequence ID" value="NZ_CP036287.1"/>
</dbReference>
<dbReference type="PANTHER" id="PTHR20855">
    <property type="entry name" value="ADIPOR/PROGESTIN RECEPTOR-RELATED"/>
    <property type="match status" value="1"/>
</dbReference>
<feature type="transmembrane region" description="Helical" evidence="6">
    <location>
        <begin position="47"/>
        <end position="68"/>
    </location>
</feature>
<organism evidence="7 8">
    <name type="scientific">Engelhardtia mirabilis</name>
    <dbReference type="NCBI Taxonomy" id="2528011"/>
    <lineage>
        <taxon>Bacteria</taxon>
        <taxon>Pseudomonadati</taxon>
        <taxon>Planctomycetota</taxon>
        <taxon>Planctomycetia</taxon>
        <taxon>Planctomycetia incertae sedis</taxon>
        <taxon>Engelhardtia</taxon>
    </lineage>
</organism>
<keyword evidence="5" id="KW-0862">Zinc</keyword>
<evidence type="ECO:0000313" key="8">
    <source>
        <dbReference type="Proteomes" id="UP000316921"/>
    </source>
</evidence>
<feature type="transmembrane region" description="Helical" evidence="6">
    <location>
        <begin position="84"/>
        <end position="102"/>
    </location>
</feature>
<dbReference type="Pfam" id="PF03006">
    <property type="entry name" value="HlyIII"/>
    <property type="match status" value="1"/>
</dbReference>
<reference evidence="7 8" key="1">
    <citation type="submission" date="2019-02" db="EMBL/GenBank/DDBJ databases">
        <title>Deep-cultivation of Planctomycetes and their phenomic and genomic characterization uncovers novel biology.</title>
        <authorList>
            <person name="Wiegand S."/>
            <person name="Jogler M."/>
            <person name="Boedeker C."/>
            <person name="Pinto D."/>
            <person name="Vollmers J."/>
            <person name="Rivas-Marin E."/>
            <person name="Kohn T."/>
            <person name="Peeters S.H."/>
            <person name="Heuer A."/>
            <person name="Rast P."/>
            <person name="Oberbeckmann S."/>
            <person name="Bunk B."/>
            <person name="Jeske O."/>
            <person name="Meyerdierks A."/>
            <person name="Storesund J.E."/>
            <person name="Kallscheuer N."/>
            <person name="Luecker S."/>
            <person name="Lage O.M."/>
            <person name="Pohl T."/>
            <person name="Merkel B.J."/>
            <person name="Hornburger P."/>
            <person name="Mueller R.-W."/>
            <person name="Bruemmer F."/>
            <person name="Labrenz M."/>
            <person name="Spormann A.M."/>
            <person name="Op den Camp H."/>
            <person name="Overmann J."/>
            <person name="Amann R."/>
            <person name="Jetten M.S.M."/>
            <person name="Mascher T."/>
            <person name="Medema M.H."/>
            <person name="Devos D.P."/>
            <person name="Kaster A.-K."/>
            <person name="Ovreas L."/>
            <person name="Rohde M."/>
            <person name="Galperin M.Y."/>
            <person name="Jogler C."/>
        </authorList>
    </citation>
    <scope>NUCLEOTIDE SEQUENCE [LARGE SCALE GENOMIC DNA]</scope>
    <source>
        <strain evidence="7 8">Pla133</strain>
    </source>
</reference>
<dbReference type="AlphaFoldDB" id="A0A518BGW0"/>
<evidence type="ECO:0000256" key="1">
    <source>
        <dbReference type="ARBA" id="ARBA00004141"/>
    </source>
</evidence>
<accession>A0A518BGW0</accession>
<sequence length="234" mass="25759">MTAQVTSIPGFHEPFNAISHLGGAVVFAVLTVPLLRRASGDWRRTFSLSVFAFTSVFLLSMSGVYHLLSTESTGRDVLGRLDQAGIFALIAGTHTPIQTFFFRGFRRWGVLAAMWLVAATGITLFAVYYDSLPRGIATSVYLTMGWIAGAAGLVVWRRAGSADVRLLILGGVTYSAGAVMLALDWPNLWPGVFEAHELWHVAVLCALTMHWRFFMQHARMDLDGDPQHPHQAPR</sequence>
<comment type="subcellular location">
    <subcellularLocation>
        <location evidence="1">Membrane</location>
        <topology evidence="1">Multi-pass membrane protein</topology>
    </subcellularLocation>
</comment>
<dbReference type="InterPro" id="IPR004254">
    <property type="entry name" value="AdipoR/HlyIII-related"/>
</dbReference>
<evidence type="ECO:0000256" key="2">
    <source>
        <dbReference type="ARBA" id="ARBA00022692"/>
    </source>
</evidence>
<proteinExistence type="predicted"/>
<feature type="binding site" evidence="5">
    <location>
        <position position="66"/>
    </location>
    <ligand>
        <name>Zn(2+)</name>
        <dbReference type="ChEBI" id="CHEBI:29105"/>
    </ligand>
</feature>